<evidence type="ECO:0000313" key="3">
    <source>
        <dbReference type="EMBL" id="ABG84946.1"/>
    </source>
</evidence>
<evidence type="ECO:0000256" key="1">
    <source>
        <dbReference type="ARBA" id="ARBA00022801"/>
    </source>
</evidence>
<dbReference type="RefSeq" id="WP_003468054.1">
    <property type="nucleotide sequence ID" value="NC_008261.1"/>
</dbReference>
<dbReference type="eggNOG" id="COG0657">
    <property type="taxonomic scope" value="Bacteria"/>
</dbReference>
<dbReference type="Gene3D" id="3.40.50.1820">
    <property type="entry name" value="alpha/beta hydrolase"/>
    <property type="match status" value="1"/>
</dbReference>
<dbReference type="Proteomes" id="UP000001823">
    <property type="component" value="Chromosome"/>
</dbReference>
<dbReference type="PANTHER" id="PTHR48081">
    <property type="entry name" value="AB HYDROLASE SUPERFAMILY PROTEIN C4A8.06C"/>
    <property type="match status" value="1"/>
</dbReference>
<dbReference type="GO" id="GO:0016787">
    <property type="term" value="F:hydrolase activity"/>
    <property type="evidence" value="ECO:0007669"/>
    <property type="project" value="UniProtKB-KW"/>
</dbReference>
<accession>A0A0H2YW18</accession>
<evidence type="ECO:0000259" key="2">
    <source>
        <dbReference type="Pfam" id="PF20434"/>
    </source>
</evidence>
<reference evidence="3 4" key="1">
    <citation type="journal article" date="2006" name="Genome Res.">
        <title>Skewed genomic variability in strains of the toxigenic bacterial pathogen, Clostridium perfringens.</title>
        <authorList>
            <person name="Myers G.S."/>
            <person name="Rasko D.A."/>
            <person name="Cheung J.K."/>
            <person name="Ravel J."/>
            <person name="Seshadri R."/>
            <person name="Deboy R.T."/>
            <person name="Ren Q."/>
            <person name="Varga J."/>
            <person name="Awad M.M."/>
            <person name="Brinkac L.M."/>
            <person name="Daugherty S.C."/>
            <person name="Haft D.H."/>
            <person name="Dodson R.J."/>
            <person name="Madupu R."/>
            <person name="Nelson W.C."/>
            <person name="Rosovitz M.J."/>
            <person name="Sullivan S.A."/>
            <person name="Khouri H."/>
            <person name="Dimitrov G.I."/>
            <person name="Watkins K.L."/>
            <person name="Mulligan S."/>
            <person name="Benton J."/>
            <person name="Radune D."/>
            <person name="Fisher D.J."/>
            <person name="Atkins H.S."/>
            <person name="Hiscox T."/>
            <person name="Jost B.H."/>
            <person name="Billington S.J."/>
            <person name="Songer J.G."/>
            <person name="McClane B.A."/>
            <person name="Titball R.W."/>
            <person name="Rood J.I."/>
            <person name="Melville S.B."/>
            <person name="Paulsen I.T."/>
        </authorList>
    </citation>
    <scope>NUCLEOTIDE SEQUENCE [LARGE SCALE GENOMIC DNA]</scope>
    <source>
        <strain evidence="4">ATCC 13124 / DSM 756 / JCM 1290 / NCIMB 6125 / NCTC 8237 / S 107 / Type A</strain>
    </source>
</reference>
<dbReference type="InterPro" id="IPR049492">
    <property type="entry name" value="BD-FAE-like_dom"/>
</dbReference>
<dbReference type="InterPro" id="IPR050300">
    <property type="entry name" value="GDXG_lipolytic_enzyme"/>
</dbReference>
<dbReference type="KEGG" id="cpf:CPF_1833"/>
<dbReference type="GeneID" id="93001883"/>
<name>A0A0H2YW18_CLOP1</name>
<sequence length="273" mass="32044">MYDSQKEEKKLKRKLFFKFFNYNFLKDRNIEYKEFRYGDNKRDYYRVYKGYDKRKPTIFFIYSGGLWNGSPKGCAAIGKFFYKYGFTVVIPSYELAPEHKYPVQMENIFSAFKHYVENNKPNRIVVMGYSSGADLAANLVYNEDMKEKFNIDTSIISSFITLGGTLDFSQCNSKEYEKYIKKYLYGKEQIFDVNPINLLKEDSPKIPVLCVHGARDSIVSYENSKRFVEKVNKFKGDGQFLKLEGYQHLDLLNLFIGVGNEKTGDIMSFINRF</sequence>
<dbReference type="SUPFAM" id="SSF53474">
    <property type="entry name" value="alpha/beta-Hydrolases"/>
    <property type="match status" value="1"/>
</dbReference>
<dbReference type="AlphaFoldDB" id="A0A0H2YW18"/>
<dbReference type="HOGENOM" id="CLU_926440_0_0_9"/>
<dbReference type="STRING" id="195103.CPF_1833"/>
<keyword evidence="4" id="KW-1185">Reference proteome</keyword>
<evidence type="ECO:0000313" key="4">
    <source>
        <dbReference type="Proteomes" id="UP000001823"/>
    </source>
</evidence>
<feature type="domain" description="BD-FAE-like" evidence="2">
    <location>
        <begin position="52"/>
        <end position="230"/>
    </location>
</feature>
<keyword evidence="1" id="KW-0378">Hydrolase</keyword>
<proteinExistence type="predicted"/>
<gene>
    <name evidence="3" type="ordered locus">CPF_1833</name>
</gene>
<organism evidence="3 4">
    <name type="scientific">Clostridium perfringens (strain ATCC 13124 / DSM 756 / JCM 1290 / NCIMB 6125 / NCTC 8237 / Type A)</name>
    <dbReference type="NCBI Taxonomy" id="195103"/>
    <lineage>
        <taxon>Bacteria</taxon>
        <taxon>Bacillati</taxon>
        <taxon>Bacillota</taxon>
        <taxon>Clostridia</taxon>
        <taxon>Eubacteriales</taxon>
        <taxon>Clostridiaceae</taxon>
        <taxon>Clostridium</taxon>
    </lineage>
</organism>
<dbReference type="PaxDb" id="195103-CPF_1833"/>
<dbReference type="InterPro" id="IPR029058">
    <property type="entry name" value="AB_hydrolase_fold"/>
</dbReference>
<dbReference type="EMBL" id="CP000246">
    <property type="protein sequence ID" value="ABG84946.1"/>
    <property type="molecule type" value="Genomic_DNA"/>
</dbReference>
<dbReference type="Pfam" id="PF20434">
    <property type="entry name" value="BD-FAE"/>
    <property type="match status" value="1"/>
</dbReference>
<protein>
    <submittedName>
        <fullName evidence="3">Esterase, homolog</fullName>
    </submittedName>
</protein>